<dbReference type="RefSeq" id="WP_075063720.1">
    <property type="nucleotide sequence ID" value="NZ_LGCL01000034.1"/>
</dbReference>
<keyword evidence="2" id="KW-1003">Cell membrane</keyword>
<keyword evidence="5 6" id="KW-0472">Membrane</keyword>
<keyword evidence="8" id="KW-1185">Reference proteome</keyword>
<dbReference type="EMBL" id="LGCL01000034">
    <property type="protein sequence ID" value="KPL73749.1"/>
    <property type="molecule type" value="Genomic_DNA"/>
</dbReference>
<reference evidence="7 8" key="1">
    <citation type="submission" date="2015-07" db="EMBL/GenBank/DDBJ databases">
        <title>Genome sequence of Ornatilinea apprima DSM 23815.</title>
        <authorList>
            <person name="Hemp J."/>
            <person name="Ward L.M."/>
            <person name="Pace L.A."/>
            <person name="Fischer W.W."/>
        </authorList>
    </citation>
    <scope>NUCLEOTIDE SEQUENCE [LARGE SCALE GENOMIC DNA]</scope>
    <source>
        <strain evidence="7 8">P3M-1</strain>
    </source>
</reference>
<gene>
    <name evidence="7" type="ORF">ADN00_14365</name>
</gene>
<evidence type="ECO:0000256" key="6">
    <source>
        <dbReference type="SAM" id="Phobius"/>
    </source>
</evidence>
<feature type="transmembrane region" description="Helical" evidence="6">
    <location>
        <begin position="210"/>
        <end position="235"/>
    </location>
</feature>
<feature type="transmembrane region" description="Helical" evidence="6">
    <location>
        <begin position="7"/>
        <end position="25"/>
    </location>
</feature>
<dbReference type="PANTHER" id="PTHR30482:SF10">
    <property type="entry name" value="HIGH-AFFINITY BRANCHED-CHAIN AMINO ACID TRANSPORT PROTEIN BRAE"/>
    <property type="match status" value="1"/>
</dbReference>
<keyword evidence="4 6" id="KW-1133">Transmembrane helix</keyword>
<feature type="transmembrane region" description="Helical" evidence="6">
    <location>
        <begin position="125"/>
        <end position="143"/>
    </location>
</feature>
<keyword evidence="3 6" id="KW-0812">Transmembrane</keyword>
<evidence type="ECO:0000256" key="5">
    <source>
        <dbReference type="ARBA" id="ARBA00023136"/>
    </source>
</evidence>
<evidence type="ECO:0008006" key="9">
    <source>
        <dbReference type="Google" id="ProtNLM"/>
    </source>
</evidence>
<dbReference type="PATRIC" id="fig|1134406.4.peg.1392"/>
<dbReference type="STRING" id="1134406.ADN00_14365"/>
<comment type="caution">
    <text evidence="7">The sequence shown here is derived from an EMBL/GenBank/DDBJ whole genome shotgun (WGS) entry which is preliminary data.</text>
</comment>
<evidence type="ECO:0000313" key="8">
    <source>
        <dbReference type="Proteomes" id="UP000050417"/>
    </source>
</evidence>
<feature type="transmembrane region" description="Helical" evidence="6">
    <location>
        <begin position="58"/>
        <end position="77"/>
    </location>
</feature>
<proteinExistence type="predicted"/>
<organism evidence="7 8">
    <name type="scientific">Ornatilinea apprima</name>
    <dbReference type="NCBI Taxonomy" id="1134406"/>
    <lineage>
        <taxon>Bacteria</taxon>
        <taxon>Bacillati</taxon>
        <taxon>Chloroflexota</taxon>
        <taxon>Anaerolineae</taxon>
        <taxon>Anaerolineales</taxon>
        <taxon>Anaerolineaceae</taxon>
        <taxon>Ornatilinea</taxon>
    </lineage>
</organism>
<feature type="transmembrane region" description="Helical" evidence="6">
    <location>
        <begin position="175"/>
        <end position="198"/>
    </location>
</feature>
<feature type="transmembrane region" description="Helical" evidence="6">
    <location>
        <begin position="247"/>
        <end position="268"/>
    </location>
</feature>
<dbReference type="GO" id="GO:0015658">
    <property type="term" value="F:branched-chain amino acid transmembrane transporter activity"/>
    <property type="evidence" value="ECO:0007669"/>
    <property type="project" value="InterPro"/>
</dbReference>
<evidence type="ECO:0000313" key="7">
    <source>
        <dbReference type="EMBL" id="KPL73749.1"/>
    </source>
</evidence>
<dbReference type="InterPro" id="IPR043428">
    <property type="entry name" value="LivM-like"/>
</dbReference>
<protein>
    <recommendedName>
        <fullName evidence="9">Branched-chain amino acid ABC transporter permease</fullName>
    </recommendedName>
</protein>
<feature type="transmembrane region" description="Helical" evidence="6">
    <location>
        <begin position="31"/>
        <end position="51"/>
    </location>
</feature>
<dbReference type="AlphaFoldDB" id="A0A0P6XWP5"/>
<dbReference type="Proteomes" id="UP000050417">
    <property type="component" value="Unassembled WGS sequence"/>
</dbReference>
<evidence type="ECO:0000256" key="2">
    <source>
        <dbReference type="ARBA" id="ARBA00022475"/>
    </source>
</evidence>
<evidence type="ECO:0000256" key="4">
    <source>
        <dbReference type="ARBA" id="ARBA00022989"/>
    </source>
</evidence>
<evidence type="ECO:0000256" key="3">
    <source>
        <dbReference type="ARBA" id="ARBA00022692"/>
    </source>
</evidence>
<dbReference type="Pfam" id="PF02653">
    <property type="entry name" value="BPD_transp_2"/>
    <property type="match status" value="1"/>
</dbReference>
<name>A0A0P6XWP5_9CHLR</name>
<dbReference type="CDD" id="cd06581">
    <property type="entry name" value="TM_PBP1_LivM_like"/>
    <property type="match status" value="1"/>
</dbReference>
<dbReference type="OrthoDB" id="9789927at2"/>
<sequence>MAGYYEGLIILVGINIIAVIGVSILTGFTRLFSFGNGGFMAIGAYTGAILSTKLHTPLVVSILGGMLVAGFIAFLLGKITLGLKGDYFLIATLGFGESVRVIIENLQSVTGGARGYSGIPYKTDLLVILVSVAVAIFIAWNLLHSKMGRNFMAIREQEIAADAIGIDTAKYKNMAFVISAMFAAWAGVLFAHYFTFIVPVMFNMVKSTEMTITVVIGGLGSLTGSIVATTLLTLLPELARAAAEYRMLAYGLAVVLIITLRPSGLMGYKEFSARGIYYWLKDRFTRKAVHSSEEASS</sequence>
<dbReference type="GO" id="GO:0005886">
    <property type="term" value="C:plasma membrane"/>
    <property type="evidence" value="ECO:0007669"/>
    <property type="project" value="UniProtKB-SubCell"/>
</dbReference>
<evidence type="ECO:0000256" key="1">
    <source>
        <dbReference type="ARBA" id="ARBA00004651"/>
    </source>
</evidence>
<comment type="subcellular location">
    <subcellularLocation>
        <location evidence="1">Cell membrane</location>
        <topology evidence="1">Multi-pass membrane protein</topology>
    </subcellularLocation>
</comment>
<dbReference type="PANTHER" id="PTHR30482">
    <property type="entry name" value="HIGH-AFFINITY BRANCHED-CHAIN AMINO ACID TRANSPORT SYSTEM PERMEASE"/>
    <property type="match status" value="1"/>
</dbReference>
<accession>A0A0P6XWP5</accession>
<dbReference type="InterPro" id="IPR001851">
    <property type="entry name" value="ABC_transp_permease"/>
</dbReference>